<dbReference type="Proteomes" id="UP001054945">
    <property type="component" value="Unassembled WGS sequence"/>
</dbReference>
<proteinExistence type="predicted"/>
<gene>
    <name evidence="1" type="ORF">CEXT_653011</name>
</gene>
<organism evidence="1 2">
    <name type="scientific">Caerostris extrusa</name>
    <name type="common">Bark spider</name>
    <name type="synonym">Caerostris bankana</name>
    <dbReference type="NCBI Taxonomy" id="172846"/>
    <lineage>
        <taxon>Eukaryota</taxon>
        <taxon>Metazoa</taxon>
        <taxon>Ecdysozoa</taxon>
        <taxon>Arthropoda</taxon>
        <taxon>Chelicerata</taxon>
        <taxon>Arachnida</taxon>
        <taxon>Araneae</taxon>
        <taxon>Araneomorphae</taxon>
        <taxon>Entelegynae</taxon>
        <taxon>Araneoidea</taxon>
        <taxon>Araneidae</taxon>
        <taxon>Caerostris</taxon>
    </lineage>
</organism>
<reference evidence="1 2" key="1">
    <citation type="submission" date="2021-06" db="EMBL/GenBank/DDBJ databases">
        <title>Caerostris extrusa draft genome.</title>
        <authorList>
            <person name="Kono N."/>
            <person name="Arakawa K."/>
        </authorList>
    </citation>
    <scope>NUCLEOTIDE SEQUENCE [LARGE SCALE GENOMIC DNA]</scope>
</reference>
<dbReference type="AlphaFoldDB" id="A0AAV4QN46"/>
<comment type="caution">
    <text evidence="1">The sequence shown here is derived from an EMBL/GenBank/DDBJ whole genome shotgun (WGS) entry which is preliminary data.</text>
</comment>
<feature type="non-terminal residue" evidence="1">
    <location>
        <position position="1"/>
    </location>
</feature>
<evidence type="ECO:0000313" key="1">
    <source>
        <dbReference type="EMBL" id="GIY09632.1"/>
    </source>
</evidence>
<sequence length="72" mass="7599">DDGVAIYLPPGRLLYGAGLVFCRALSPGCGRKAGGLPVGQNCPPASAQIFDWLSETQDVLASQKILLMVLLR</sequence>
<evidence type="ECO:0000313" key="2">
    <source>
        <dbReference type="Proteomes" id="UP001054945"/>
    </source>
</evidence>
<dbReference type="EMBL" id="BPLR01006409">
    <property type="protein sequence ID" value="GIY09632.1"/>
    <property type="molecule type" value="Genomic_DNA"/>
</dbReference>
<accession>A0AAV4QN46</accession>
<protein>
    <submittedName>
        <fullName evidence="1">Uncharacterized protein</fullName>
    </submittedName>
</protein>
<name>A0AAV4QN46_CAEEX</name>
<keyword evidence="2" id="KW-1185">Reference proteome</keyword>